<dbReference type="PANTHER" id="PTHR11552:SF201">
    <property type="entry name" value="GLUCOSE-METHANOL-CHOLINE OXIDOREDUCTASE N-TERMINAL DOMAIN-CONTAINING PROTEIN"/>
    <property type="match status" value="1"/>
</dbReference>
<evidence type="ECO:0000256" key="1">
    <source>
        <dbReference type="ARBA" id="ARBA00001974"/>
    </source>
</evidence>
<evidence type="ECO:0000313" key="8">
    <source>
        <dbReference type="Proteomes" id="UP000748025"/>
    </source>
</evidence>
<dbReference type="SUPFAM" id="SSF51905">
    <property type="entry name" value="FAD/NAD(P)-binding domain"/>
    <property type="match status" value="1"/>
</dbReference>
<evidence type="ECO:0000256" key="4">
    <source>
        <dbReference type="ARBA" id="ARBA00022827"/>
    </source>
</evidence>
<dbReference type="PANTHER" id="PTHR11552">
    <property type="entry name" value="GLUCOSE-METHANOL-CHOLINE GMC OXIDOREDUCTASE"/>
    <property type="match status" value="1"/>
</dbReference>
<keyword evidence="5" id="KW-0560">Oxidoreductase</keyword>
<dbReference type="Proteomes" id="UP000748025">
    <property type="component" value="Unassembled WGS sequence"/>
</dbReference>
<evidence type="ECO:0000259" key="6">
    <source>
        <dbReference type="Pfam" id="PF05199"/>
    </source>
</evidence>
<dbReference type="Gene3D" id="3.30.560.10">
    <property type="entry name" value="Glucose Oxidase, domain 3"/>
    <property type="match status" value="1"/>
</dbReference>
<evidence type="ECO:0000313" key="7">
    <source>
        <dbReference type="EMBL" id="KAG6002730.1"/>
    </source>
</evidence>
<dbReference type="GO" id="GO:0050660">
    <property type="term" value="F:flavin adenine dinucleotide binding"/>
    <property type="evidence" value="ECO:0007669"/>
    <property type="project" value="InterPro"/>
</dbReference>
<dbReference type="Pfam" id="PF05199">
    <property type="entry name" value="GMC_oxred_C"/>
    <property type="match status" value="1"/>
</dbReference>
<keyword evidence="4" id="KW-0274">FAD</keyword>
<evidence type="ECO:0000256" key="3">
    <source>
        <dbReference type="ARBA" id="ARBA00022630"/>
    </source>
</evidence>
<name>A0A9P7SYK1_9HYPO</name>
<sequence>MIFEVDPSLANKDDLLTDEAIIAAAREIYVREQRGPLTILPCALSYIPFSHTIPPAALADIHAKAASVTAHDAEKRAILRKRLDGTSTMGQIEYLFDLGNWSTIFEGEPTRKYGTMLQMLQHPFSVGSVHIKPGDNDSATSGDGKPIIDPAYYAGDHGQLDLEIVKKCILFAQKIASTKPLAGIIRAPADPPSDVVQDDARLTDWVKTHTITDWHPVGTCGMGGRAGIKGGVVDERLRVYGVRGLRVVDASVMPLQISAHLQATVYAIAEKGAHMILEDGAKM</sequence>
<comment type="caution">
    <text evidence="7">The sequence shown here is derived from an EMBL/GenBank/DDBJ whole genome shotgun (WGS) entry which is preliminary data.</text>
</comment>
<protein>
    <recommendedName>
        <fullName evidence="6">Glucose-methanol-choline oxidoreductase C-terminal domain-containing protein</fullName>
    </recommendedName>
</protein>
<reference evidence="7" key="1">
    <citation type="journal article" date="2020" name="bioRxiv">
        <title>Whole genome comparisons of ergot fungi reveals the divergence and evolution of species within the genus Claviceps are the result of varying mechanisms driving genome evolution and host range expansion.</title>
        <authorList>
            <person name="Wyka S.A."/>
            <person name="Mondo S.J."/>
            <person name="Liu M."/>
            <person name="Dettman J."/>
            <person name="Nalam V."/>
            <person name="Broders K.D."/>
        </authorList>
    </citation>
    <scope>NUCLEOTIDE SEQUENCE</scope>
    <source>
        <strain evidence="7">CCC 602</strain>
    </source>
</reference>
<dbReference type="SUPFAM" id="SSF54373">
    <property type="entry name" value="FAD-linked reductases, C-terminal domain"/>
    <property type="match status" value="1"/>
</dbReference>
<gene>
    <name evidence="7" type="ORF">E4U43_001053</name>
</gene>
<dbReference type="EMBL" id="SRPW01001326">
    <property type="protein sequence ID" value="KAG6002730.1"/>
    <property type="molecule type" value="Genomic_DNA"/>
</dbReference>
<comment type="cofactor">
    <cofactor evidence="1">
        <name>FAD</name>
        <dbReference type="ChEBI" id="CHEBI:57692"/>
    </cofactor>
</comment>
<dbReference type="OrthoDB" id="269227at2759"/>
<proteinExistence type="inferred from homology"/>
<accession>A0A9P7SYK1</accession>
<dbReference type="InterPro" id="IPR012132">
    <property type="entry name" value="GMC_OxRdtase"/>
</dbReference>
<feature type="domain" description="Glucose-methanol-choline oxidoreductase C-terminal" evidence="6">
    <location>
        <begin position="123"/>
        <end position="269"/>
    </location>
</feature>
<dbReference type="Gene3D" id="3.50.50.60">
    <property type="entry name" value="FAD/NAD(P)-binding domain"/>
    <property type="match status" value="1"/>
</dbReference>
<dbReference type="InterPro" id="IPR007867">
    <property type="entry name" value="GMC_OxRtase_C"/>
</dbReference>
<keyword evidence="3" id="KW-0285">Flavoprotein</keyword>
<organism evidence="7 8">
    <name type="scientific">Claviceps pusilla</name>
    <dbReference type="NCBI Taxonomy" id="123648"/>
    <lineage>
        <taxon>Eukaryota</taxon>
        <taxon>Fungi</taxon>
        <taxon>Dikarya</taxon>
        <taxon>Ascomycota</taxon>
        <taxon>Pezizomycotina</taxon>
        <taxon>Sordariomycetes</taxon>
        <taxon>Hypocreomycetidae</taxon>
        <taxon>Hypocreales</taxon>
        <taxon>Clavicipitaceae</taxon>
        <taxon>Claviceps</taxon>
    </lineage>
</organism>
<dbReference type="AlphaFoldDB" id="A0A9P7SYK1"/>
<keyword evidence="8" id="KW-1185">Reference proteome</keyword>
<evidence type="ECO:0000256" key="5">
    <source>
        <dbReference type="ARBA" id="ARBA00023002"/>
    </source>
</evidence>
<dbReference type="GO" id="GO:0016614">
    <property type="term" value="F:oxidoreductase activity, acting on CH-OH group of donors"/>
    <property type="evidence" value="ECO:0007669"/>
    <property type="project" value="InterPro"/>
</dbReference>
<dbReference type="InterPro" id="IPR036188">
    <property type="entry name" value="FAD/NAD-bd_sf"/>
</dbReference>
<evidence type="ECO:0000256" key="2">
    <source>
        <dbReference type="ARBA" id="ARBA00010790"/>
    </source>
</evidence>
<comment type="similarity">
    <text evidence="2">Belongs to the GMC oxidoreductase family.</text>
</comment>